<dbReference type="OrthoDB" id="259311at2"/>
<sequence>MATPAFFDQAPPIPMRDPLAAFLGAADDGLLDYRYIDAVRLAGHSCPTVAGAYLMARAALRALYPDGPAERGGVEVLIPGPESEGVNGVIGQVFTLITGAAGANGFHGIAGHYARQSLLSYADTAEHAAVQVRRRDTGASVAVELDLSSVPAPANLRPLLGGALDPAASAEQRAAFGRAWQERVQCLLLEHADDPDVILLHRLDYEPAH</sequence>
<dbReference type="AlphaFoldDB" id="A0A4S3KBK1"/>
<dbReference type="RefSeq" id="WP_136259711.1">
    <property type="nucleotide sequence ID" value="NZ_MWIO01000060.1"/>
</dbReference>
<evidence type="ECO:0008006" key="3">
    <source>
        <dbReference type="Google" id="ProtNLM"/>
    </source>
</evidence>
<gene>
    <name evidence="1" type="ORF">B1991_16110</name>
</gene>
<dbReference type="Proteomes" id="UP000306317">
    <property type="component" value="Unassembled WGS sequence"/>
</dbReference>
<proteinExistence type="predicted"/>
<accession>A0A4S3KBK1</accession>
<dbReference type="Gene3D" id="3.30.1330.130">
    <property type="match status" value="1"/>
</dbReference>
<comment type="caution">
    <text evidence="1">The sequence shown here is derived from an EMBL/GenBank/DDBJ whole genome shotgun (WGS) entry which is preliminary data.</text>
</comment>
<evidence type="ECO:0000313" key="1">
    <source>
        <dbReference type="EMBL" id="THD05760.1"/>
    </source>
</evidence>
<organism evidence="1 2">
    <name type="scientific">Rhodanobacter lindaniclasticus</name>
    <dbReference type="NCBI Taxonomy" id="75310"/>
    <lineage>
        <taxon>Bacteria</taxon>
        <taxon>Pseudomonadati</taxon>
        <taxon>Pseudomonadota</taxon>
        <taxon>Gammaproteobacteria</taxon>
        <taxon>Lysobacterales</taxon>
        <taxon>Rhodanobacteraceae</taxon>
        <taxon>Rhodanobacter</taxon>
    </lineage>
</organism>
<dbReference type="SUPFAM" id="SSF143555">
    <property type="entry name" value="FwdE-like"/>
    <property type="match status" value="1"/>
</dbReference>
<keyword evidence="2" id="KW-1185">Reference proteome</keyword>
<dbReference type="EMBL" id="MWIO01000060">
    <property type="protein sequence ID" value="THD05760.1"/>
    <property type="molecule type" value="Genomic_DNA"/>
</dbReference>
<protein>
    <recommendedName>
        <fullName evidence="3">Formylmethanofuran dehydrogenase subunit E domain-containing protein</fullName>
    </recommendedName>
</protein>
<evidence type="ECO:0000313" key="2">
    <source>
        <dbReference type="Proteomes" id="UP000306317"/>
    </source>
</evidence>
<name>A0A4S3KBK1_9GAMM</name>
<reference evidence="1 2" key="1">
    <citation type="submission" date="2017-02" db="EMBL/GenBank/DDBJ databases">
        <title>Whole genome sequencing of Rhodanobacter lindaniclasticus DSM 17932.</title>
        <authorList>
            <person name="Kumar S."/>
            <person name="Patil P."/>
            <person name="Patil P.B."/>
        </authorList>
    </citation>
    <scope>NUCLEOTIDE SEQUENCE [LARGE SCALE GENOMIC DNA]</scope>
    <source>
        <strain evidence="1 2">DSM 17932</strain>
    </source>
</reference>